<comment type="caution">
    <text evidence="1">The sequence shown here is derived from an EMBL/GenBank/DDBJ whole genome shotgun (WGS) entry which is preliminary data.</text>
</comment>
<keyword evidence="2" id="KW-1185">Reference proteome</keyword>
<sequence length="66" mass="7275">MRIPFLCFFAFHAAGALGRAHQRAQGARAAIERVFVVAAAREQALGAPVREFENVCAERAHIPPRF</sequence>
<dbReference type="AlphaFoldDB" id="A0A2S7K3Z4"/>
<dbReference type="Proteomes" id="UP000239504">
    <property type="component" value="Unassembled WGS sequence"/>
</dbReference>
<proteinExistence type="predicted"/>
<name>A0A2S7K3Z4_9PROT</name>
<gene>
    <name evidence="1" type="ORF">CW354_12430</name>
</gene>
<reference evidence="1 2" key="1">
    <citation type="submission" date="2017-12" db="EMBL/GenBank/DDBJ databases">
        <authorList>
            <person name="Hurst M.R.H."/>
        </authorList>
    </citation>
    <scope>NUCLEOTIDE SEQUENCE [LARGE SCALE GENOMIC DNA]</scope>
    <source>
        <strain evidence="1 2">SY-3-19</strain>
    </source>
</reference>
<dbReference type="EMBL" id="PJCH01000009">
    <property type="protein sequence ID" value="PQA87234.1"/>
    <property type="molecule type" value="Genomic_DNA"/>
</dbReference>
<protein>
    <submittedName>
        <fullName evidence="1">Uncharacterized protein</fullName>
    </submittedName>
</protein>
<dbReference type="RefSeq" id="WP_104830421.1">
    <property type="nucleotide sequence ID" value="NZ_PJCH01000009.1"/>
</dbReference>
<evidence type="ECO:0000313" key="1">
    <source>
        <dbReference type="EMBL" id="PQA87234.1"/>
    </source>
</evidence>
<evidence type="ECO:0000313" key="2">
    <source>
        <dbReference type="Proteomes" id="UP000239504"/>
    </source>
</evidence>
<accession>A0A2S7K3Z4</accession>
<organism evidence="1 2">
    <name type="scientific">Hyphococcus luteus</name>
    <dbReference type="NCBI Taxonomy" id="2058213"/>
    <lineage>
        <taxon>Bacteria</taxon>
        <taxon>Pseudomonadati</taxon>
        <taxon>Pseudomonadota</taxon>
        <taxon>Alphaproteobacteria</taxon>
        <taxon>Parvularculales</taxon>
        <taxon>Parvularculaceae</taxon>
        <taxon>Hyphococcus</taxon>
    </lineage>
</organism>